<dbReference type="InterPro" id="IPR036388">
    <property type="entry name" value="WH-like_DNA-bd_sf"/>
</dbReference>
<keyword evidence="3" id="KW-1185">Reference proteome</keyword>
<name>A0A219B597_9SPHN</name>
<dbReference type="Proteomes" id="UP000198462">
    <property type="component" value="Unassembled WGS sequence"/>
</dbReference>
<accession>A0A219B597</accession>
<dbReference type="Pfam" id="PF01726">
    <property type="entry name" value="LexA_DNA_bind"/>
    <property type="match status" value="1"/>
</dbReference>
<gene>
    <name evidence="2" type="ORF">B5C34_05350</name>
</gene>
<dbReference type="OrthoDB" id="8266124at2"/>
<evidence type="ECO:0000313" key="3">
    <source>
        <dbReference type="Proteomes" id="UP000198462"/>
    </source>
</evidence>
<evidence type="ECO:0000259" key="1">
    <source>
        <dbReference type="Pfam" id="PF01726"/>
    </source>
</evidence>
<dbReference type="AlphaFoldDB" id="A0A219B597"/>
<protein>
    <recommendedName>
        <fullName evidence="1">LexA repressor DNA-binding domain-containing protein</fullName>
    </recommendedName>
</protein>
<organism evidence="2 3">
    <name type="scientific">Pacificimonas flava</name>
    <dbReference type="NCBI Taxonomy" id="1234595"/>
    <lineage>
        <taxon>Bacteria</taxon>
        <taxon>Pseudomonadati</taxon>
        <taxon>Pseudomonadota</taxon>
        <taxon>Alphaproteobacteria</taxon>
        <taxon>Sphingomonadales</taxon>
        <taxon>Sphingosinicellaceae</taxon>
        <taxon>Pacificimonas</taxon>
    </lineage>
</organism>
<comment type="caution">
    <text evidence="2">The sequence shown here is derived from an EMBL/GenBank/DDBJ whole genome shotgun (WGS) entry which is preliminary data.</text>
</comment>
<dbReference type="GO" id="GO:0006508">
    <property type="term" value="P:proteolysis"/>
    <property type="evidence" value="ECO:0007669"/>
    <property type="project" value="InterPro"/>
</dbReference>
<dbReference type="RefSeq" id="WP_088711727.1">
    <property type="nucleotide sequence ID" value="NZ_NFZT01000001.1"/>
</dbReference>
<dbReference type="GO" id="GO:0004252">
    <property type="term" value="F:serine-type endopeptidase activity"/>
    <property type="evidence" value="ECO:0007669"/>
    <property type="project" value="InterPro"/>
</dbReference>
<dbReference type="InterPro" id="IPR036390">
    <property type="entry name" value="WH_DNA-bd_sf"/>
</dbReference>
<dbReference type="EMBL" id="NFZT01000001">
    <property type="protein sequence ID" value="OWV32938.1"/>
    <property type="molecule type" value="Genomic_DNA"/>
</dbReference>
<proteinExistence type="predicted"/>
<feature type="domain" description="LexA repressor DNA-binding" evidence="1">
    <location>
        <begin position="5"/>
        <end position="66"/>
    </location>
</feature>
<dbReference type="Gene3D" id="1.10.10.10">
    <property type="entry name" value="Winged helix-like DNA-binding domain superfamily/Winged helix DNA-binding domain"/>
    <property type="match status" value="1"/>
</dbReference>
<reference evidence="3" key="1">
    <citation type="submission" date="2017-05" db="EMBL/GenBank/DDBJ databases">
        <authorList>
            <person name="Lin X."/>
        </authorList>
    </citation>
    <scope>NUCLEOTIDE SEQUENCE [LARGE SCALE GENOMIC DNA]</scope>
    <source>
        <strain evidence="3">JLT2012</strain>
    </source>
</reference>
<dbReference type="InterPro" id="IPR006199">
    <property type="entry name" value="LexA_DNA-bd_dom"/>
</dbReference>
<evidence type="ECO:0000313" key="2">
    <source>
        <dbReference type="EMBL" id="OWV32938.1"/>
    </source>
</evidence>
<sequence length="92" mass="10260">MTGAALTPRMADCLFWIDAFQKRHGAAPSYRQIADGLGVASKASVARMIARLEERGFLRRQANQARSVEILGLPARAESRCPHCHRPWDDAR</sequence>
<dbReference type="SUPFAM" id="SSF46785">
    <property type="entry name" value="Winged helix' DNA-binding domain"/>
    <property type="match status" value="1"/>
</dbReference>